<dbReference type="PROSITE" id="PS51682">
    <property type="entry name" value="SAM_OMT_I"/>
    <property type="match status" value="1"/>
</dbReference>
<evidence type="ECO:0000313" key="5">
    <source>
        <dbReference type="EMBL" id="EPE10644.1"/>
    </source>
</evidence>
<name>S3CAU8_OPHP1</name>
<keyword evidence="6" id="KW-1185">Reference proteome</keyword>
<dbReference type="VEuPathDB" id="FungiDB:F503_05739"/>
<evidence type="ECO:0000313" key="6">
    <source>
        <dbReference type="Proteomes" id="UP000016923"/>
    </source>
</evidence>
<gene>
    <name evidence="5" type="ORF">F503_05739</name>
</gene>
<dbReference type="Pfam" id="PF01596">
    <property type="entry name" value="Methyltransf_3"/>
    <property type="match status" value="1"/>
</dbReference>
<dbReference type="Proteomes" id="UP000016923">
    <property type="component" value="Unassembled WGS sequence"/>
</dbReference>
<proteinExistence type="inferred from homology"/>
<dbReference type="CDD" id="cd02440">
    <property type="entry name" value="AdoMet_MTases"/>
    <property type="match status" value="1"/>
</dbReference>
<dbReference type="OMA" id="VCFEGVF"/>
<dbReference type="SUPFAM" id="SSF53335">
    <property type="entry name" value="S-adenosyl-L-methionine-dependent methyltransferases"/>
    <property type="match status" value="1"/>
</dbReference>
<sequence>MKSNVPALYPNTTVGERVLEYAANKSSEIPEALLKYHAEILNLENSIMSISTYQAQAMSFLAKVAGAKRILEIGVFRGFSAMVWSHAVGPTGTVTGLEKSPEYAAFAKKALADHDIKNVTVIEGDALETLKGLDPEEPYDIVFIDAQKWGYPGYLKTVLEKSAPGATGRLLRPGGLIIADNVLRAGVVADPSSDNPETGYFGIDPSKTTGDADRYGANEDLKALDEFSTTMRESPRIDSWLVPLFDGIGMGRLLD</sequence>
<dbReference type="OrthoDB" id="10251242at2759"/>
<dbReference type="PANTHER" id="PTHR10509">
    <property type="entry name" value="O-METHYLTRANSFERASE-RELATED"/>
    <property type="match status" value="1"/>
</dbReference>
<dbReference type="PANTHER" id="PTHR10509:SF14">
    <property type="entry name" value="CAFFEOYL-COA O-METHYLTRANSFERASE 3-RELATED"/>
    <property type="match status" value="1"/>
</dbReference>
<dbReference type="HOGENOM" id="CLU_067676_1_1_1"/>
<evidence type="ECO:0000256" key="3">
    <source>
        <dbReference type="ARBA" id="ARBA00022691"/>
    </source>
</evidence>
<organism evidence="5 6">
    <name type="scientific">Ophiostoma piceae (strain UAMH 11346)</name>
    <name type="common">Sap stain fungus</name>
    <dbReference type="NCBI Taxonomy" id="1262450"/>
    <lineage>
        <taxon>Eukaryota</taxon>
        <taxon>Fungi</taxon>
        <taxon>Dikarya</taxon>
        <taxon>Ascomycota</taxon>
        <taxon>Pezizomycotina</taxon>
        <taxon>Sordariomycetes</taxon>
        <taxon>Sordariomycetidae</taxon>
        <taxon>Ophiostomatales</taxon>
        <taxon>Ophiostomataceae</taxon>
        <taxon>Ophiostoma</taxon>
    </lineage>
</organism>
<evidence type="ECO:0000256" key="1">
    <source>
        <dbReference type="ARBA" id="ARBA00022603"/>
    </source>
</evidence>
<dbReference type="STRING" id="1262450.S3CAU8"/>
<dbReference type="InterPro" id="IPR050362">
    <property type="entry name" value="Cation-dep_OMT"/>
</dbReference>
<dbReference type="AlphaFoldDB" id="S3CAU8"/>
<keyword evidence="1 5" id="KW-0489">Methyltransferase</keyword>
<comment type="similarity">
    <text evidence="4">Belongs to the class I-like SAM-binding methyltransferase superfamily. Cation-dependent O-methyltransferase family.</text>
</comment>
<dbReference type="GO" id="GO:0008757">
    <property type="term" value="F:S-adenosylmethionine-dependent methyltransferase activity"/>
    <property type="evidence" value="ECO:0007669"/>
    <property type="project" value="TreeGrafter"/>
</dbReference>
<evidence type="ECO:0000256" key="2">
    <source>
        <dbReference type="ARBA" id="ARBA00022679"/>
    </source>
</evidence>
<dbReference type="InterPro" id="IPR029063">
    <property type="entry name" value="SAM-dependent_MTases_sf"/>
</dbReference>
<keyword evidence="3" id="KW-0949">S-adenosyl-L-methionine</keyword>
<evidence type="ECO:0000256" key="4">
    <source>
        <dbReference type="ARBA" id="ARBA00023453"/>
    </source>
</evidence>
<keyword evidence="2 5" id="KW-0808">Transferase</keyword>
<protein>
    <submittedName>
        <fullName evidence="5">O-methyltransferase family protein</fullName>
    </submittedName>
</protein>
<dbReference type="GO" id="GO:0008171">
    <property type="term" value="F:O-methyltransferase activity"/>
    <property type="evidence" value="ECO:0007669"/>
    <property type="project" value="InterPro"/>
</dbReference>
<dbReference type="GO" id="GO:0032259">
    <property type="term" value="P:methylation"/>
    <property type="evidence" value="ECO:0007669"/>
    <property type="project" value="UniProtKB-KW"/>
</dbReference>
<dbReference type="eggNOG" id="KOG1663">
    <property type="taxonomic scope" value="Eukaryota"/>
</dbReference>
<reference evidence="5 6" key="1">
    <citation type="journal article" date="2013" name="BMC Genomics">
        <title>The genome and transcriptome of the pine saprophyte Ophiostoma piceae, and a comparison with the bark beetle-associated pine pathogen Grosmannia clavigera.</title>
        <authorList>
            <person name="Haridas S."/>
            <person name="Wang Y."/>
            <person name="Lim L."/>
            <person name="Massoumi Alamouti S."/>
            <person name="Jackman S."/>
            <person name="Docking R."/>
            <person name="Robertson G."/>
            <person name="Birol I."/>
            <person name="Bohlmann J."/>
            <person name="Breuil C."/>
        </authorList>
    </citation>
    <scope>NUCLEOTIDE SEQUENCE [LARGE SCALE GENOMIC DNA]</scope>
    <source>
        <strain evidence="5 6">UAMH 11346</strain>
    </source>
</reference>
<accession>S3CAU8</accession>
<dbReference type="EMBL" id="KE148146">
    <property type="protein sequence ID" value="EPE10644.1"/>
    <property type="molecule type" value="Genomic_DNA"/>
</dbReference>
<dbReference type="Gene3D" id="3.40.50.150">
    <property type="entry name" value="Vaccinia Virus protein VP39"/>
    <property type="match status" value="1"/>
</dbReference>
<dbReference type="InterPro" id="IPR002935">
    <property type="entry name" value="SAM_O-MeTrfase"/>
</dbReference>